<evidence type="ECO:0008006" key="2">
    <source>
        <dbReference type="Google" id="ProtNLM"/>
    </source>
</evidence>
<evidence type="ECO:0000313" key="1">
    <source>
        <dbReference type="EMBL" id="GAH96725.1"/>
    </source>
</evidence>
<sequence>MRRLTRLRPRLPVLPFGKTDIGANNGWAPKFWAVACKYPLAEKGTVTSIVLYIGRYAHLPETYRLAIYSHDAVNNKPGSLLVETAEIEINQRRFWLTAEVSPTTLPPGDYWLAFKTKVGDTHWMADPGDVKQIAGKGFPSWSPFSDPFPIPESYLDYALSIYATYTLEIPPERACFVATAAYGSPLASELNVLRRFRDSCLPHTIVHAYYKIGPYLAKIIKNKEALKKFVREPLNVFVRLYRKVEKQCND</sequence>
<dbReference type="NCBIfam" id="NF041770">
    <property type="entry name" value="CFI_box_CTERM"/>
    <property type="match status" value="1"/>
</dbReference>
<dbReference type="InterPro" id="IPR049886">
    <property type="entry name" value="CFI_box_CTERM_dom"/>
</dbReference>
<dbReference type="EMBL" id="BARV01000318">
    <property type="protein sequence ID" value="GAH96725.1"/>
    <property type="molecule type" value="Genomic_DNA"/>
</dbReference>
<proteinExistence type="predicted"/>
<gene>
    <name evidence="1" type="ORF">S06H3_01303</name>
</gene>
<accession>X1KSY0</accession>
<protein>
    <recommendedName>
        <fullName evidence="2">DUF4082 domain-containing protein</fullName>
    </recommendedName>
</protein>
<comment type="caution">
    <text evidence="1">The sequence shown here is derived from an EMBL/GenBank/DDBJ whole genome shotgun (WGS) entry which is preliminary data.</text>
</comment>
<reference evidence="1" key="1">
    <citation type="journal article" date="2014" name="Front. Microbiol.">
        <title>High frequency of phylogenetically diverse reductive dehalogenase-homologous genes in deep subseafloor sedimentary metagenomes.</title>
        <authorList>
            <person name="Kawai M."/>
            <person name="Futagami T."/>
            <person name="Toyoda A."/>
            <person name="Takaki Y."/>
            <person name="Nishi S."/>
            <person name="Hori S."/>
            <person name="Arai W."/>
            <person name="Tsubouchi T."/>
            <person name="Morono Y."/>
            <person name="Uchiyama I."/>
            <person name="Ito T."/>
            <person name="Fujiyama A."/>
            <person name="Inagaki F."/>
            <person name="Takami H."/>
        </authorList>
    </citation>
    <scope>NUCLEOTIDE SEQUENCE</scope>
    <source>
        <strain evidence="1">Expedition CK06-06</strain>
    </source>
</reference>
<organism evidence="1">
    <name type="scientific">marine sediment metagenome</name>
    <dbReference type="NCBI Taxonomy" id="412755"/>
    <lineage>
        <taxon>unclassified sequences</taxon>
        <taxon>metagenomes</taxon>
        <taxon>ecological metagenomes</taxon>
    </lineage>
</organism>
<name>X1KSY0_9ZZZZ</name>
<dbReference type="AlphaFoldDB" id="X1KSY0"/>